<organism evidence="2 3">
    <name type="scientific">Puccinia striiformis f. sp. tritici PST-78</name>
    <dbReference type="NCBI Taxonomy" id="1165861"/>
    <lineage>
        <taxon>Eukaryota</taxon>
        <taxon>Fungi</taxon>
        <taxon>Dikarya</taxon>
        <taxon>Basidiomycota</taxon>
        <taxon>Pucciniomycotina</taxon>
        <taxon>Pucciniomycetes</taxon>
        <taxon>Pucciniales</taxon>
        <taxon>Pucciniaceae</taxon>
        <taxon>Puccinia</taxon>
    </lineage>
</organism>
<gene>
    <name evidence="2" type="ORF">PSTG_05765</name>
</gene>
<dbReference type="EMBL" id="AJIL01000032">
    <property type="protein sequence ID" value="KNF01137.1"/>
    <property type="molecule type" value="Genomic_DNA"/>
</dbReference>
<sequence length="207" mass="22759">MSTSEPPDPNENNQRDEYENKEEDINENENENENQIDAPEEDDEASRGRRPLTDKEQLLWPGLFKSLNGAGRRGLAVGGPRAAAPQPLPRSTYFFLLSPPAVSQPLPFLPAWATIPAPPTGLVYHHRPLNWLGPPSMPLQPAWDFSQHSPSPSRNKGVLLFSFCSFYVWGLPPAVVPYKCVGSPPTGSFLPNLQHVAMSHAPEGSSS</sequence>
<evidence type="ECO:0000313" key="2">
    <source>
        <dbReference type="EMBL" id="KNF01137.1"/>
    </source>
</evidence>
<dbReference type="AlphaFoldDB" id="A0A0L0VPK9"/>
<evidence type="ECO:0000256" key="1">
    <source>
        <dbReference type="SAM" id="MobiDB-lite"/>
    </source>
</evidence>
<comment type="caution">
    <text evidence="2">The sequence shown here is derived from an EMBL/GenBank/DDBJ whole genome shotgun (WGS) entry which is preliminary data.</text>
</comment>
<dbReference type="Proteomes" id="UP000054564">
    <property type="component" value="Unassembled WGS sequence"/>
</dbReference>
<reference evidence="3" key="1">
    <citation type="submission" date="2014-03" db="EMBL/GenBank/DDBJ databases">
        <title>The Genome Sequence of Puccinia striiformis f. sp. tritici PST-78.</title>
        <authorList>
            <consortium name="The Broad Institute Genome Sequencing Platform"/>
            <person name="Cuomo C."/>
            <person name="Hulbert S."/>
            <person name="Chen X."/>
            <person name="Walker B."/>
            <person name="Young S.K."/>
            <person name="Zeng Q."/>
            <person name="Gargeya S."/>
            <person name="Fitzgerald M."/>
            <person name="Haas B."/>
            <person name="Abouelleil A."/>
            <person name="Alvarado L."/>
            <person name="Arachchi H.M."/>
            <person name="Berlin A.M."/>
            <person name="Chapman S.B."/>
            <person name="Goldberg J."/>
            <person name="Griggs A."/>
            <person name="Gujja S."/>
            <person name="Hansen M."/>
            <person name="Howarth C."/>
            <person name="Imamovic A."/>
            <person name="Larimer J."/>
            <person name="McCowan C."/>
            <person name="Montmayeur A."/>
            <person name="Murphy C."/>
            <person name="Neiman D."/>
            <person name="Pearson M."/>
            <person name="Priest M."/>
            <person name="Roberts A."/>
            <person name="Saif S."/>
            <person name="Shea T."/>
            <person name="Sisk P."/>
            <person name="Sykes S."/>
            <person name="Wortman J."/>
            <person name="Nusbaum C."/>
            <person name="Birren B."/>
        </authorList>
    </citation>
    <scope>NUCLEOTIDE SEQUENCE [LARGE SCALE GENOMIC DNA]</scope>
    <source>
        <strain evidence="3">race PST-78</strain>
    </source>
</reference>
<keyword evidence="3" id="KW-1185">Reference proteome</keyword>
<feature type="compositionally biased region" description="Acidic residues" evidence="1">
    <location>
        <begin position="19"/>
        <end position="44"/>
    </location>
</feature>
<name>A0A0L0VPK9_9BASI</name>
<protein>
    <submittedName>
        <fullName evidence="2">Uncharacterized protein</fullName>
    </submittedName>
</protein>
<feature type="compositionally biased region" description="Basic and acidic residues" evidence="1">
    <location>
        <begin position="45"/>
        <end position="54"/>
    </location>
</feature>
<feature type="region of interest" description="Disordered" evidence="1">
    <location>
        <begin position="1"/>
        <end position="54"/>
    </location>
</feature>
<proteinExistence type="predicted"/>
<evidence type="ECO:0000313" key="3">
    <source>
        <dbReference type="Proteomes" id="UP000054564"/>
    </source>
</evidence>
<accession>A0A0L0VPK9</accession>